<gene>
    <name evidence="2" type="ORF">EQ836_03800</name>
</gene>
<evidence type="ECO:0000256" key="1">
    <source>
        <dbReference type="SAM" id="MobiDB-lite"/>
    </source>
</evidence>
<name>A0ABD7S049_ECTME</name>
<evidence type="ECO:0000313" key="3">
    <source>
        <dbReference type="Proteomes" id="UP000317327"/>
    </source>
</evidence>
<comment type="caution">
    <text evidence="2">The sequence shown here is derived from an EMBL/GenBank/DDBJ whole genome shotgun (WGS) entry which is preliminary data.</text>
</comment>
<dbReference type="AlphaFoldDB" id="A0ABD7S049"/>
<dbReference type="Proteomes" id="UP000317327">
    <property type="component" value="Unassembled WGS sequence"/>
</dbReference>
<reference evidence="2 3" key="1">
    <citation type="submission" date="2019-01" db="EMBL/GenBank/DDBJ databases">
        <title>Whole genome shotgun sequencing of Pseudomonas spp. isolated by its ability to degrade furfural.</title>
        <authorList>
            <person name="Donoso R."/>
            <person name="Farkas C."/>
            <person name="Villegas P."/>
            <person name="Gonzales-Toro F."/>
            <person name="Guajardo-Parra M."/>
            <person name="Araya-Nail M."/>
            <person name="Morgante V."/>
            <person name="Perez-Pantoja D."/>
        </authorList>
    </citation>
    <scope>NUCLEOTIDE SEQUENCE [LARGE SCALE GENOMIC DNA]</scope>
    <source>
        <strain evidence="2 3">VN231</strain>
    </source>
</reference>
<dbReference type="EMBL" id="SCFV01000002">
    <property type="protein sequence ID" value="TRO20017.1"/>
    <property type="molecule type" value="Genomic_DNA"/>
</dbReference>
<sequence>MIMIRSQRSRLLLLASLSLLTTLLALSGIGKSSASAVARNIESSHKLAHHLDLAEGLKRQRSSPPPNRSESLSPYFVPLEHA</sequence>
<evidence type="ECO:0000313" key="2">
    <source>
        <dbReference type="EMBL" id="TRO20017.1"/>
    </source>
</evidence>
<feature type="region of interest" description="Disordered" evidence="1">
    <location>
        <begin position="57"/>
        <end position="82"/>
    </location>
</feature>
<proteinExistence type="predicted"/>
<accession>A0ABD7S049</accession>
<organism evidence="2 3">
    <name type="scientific">Ectopseudomonas mendocina</name>
    <name type="common">Pseudomonas mendocina</name>
    <dbReference type="NCBI Taxonomy" id="300"/>
    <lineage>
        <taxon>Bacteria</taxon>
        <taxon>Pseudomonadati</taxon>
        <taxon>Pseudomonadota</taxon>
        <taxon>Gammaproteobacteria</taxon>
        <taxon>Pseudomonadales</taxon>
        <taxon>Pseudomonadaceae</taxon>
        <taxon>Ectopseudomonas</taxon>
    </lineage>
</organism>
<protein>
    <submittedName>
        <fullName evidence="2">Uncharacterized protein</fullName>
    </submittedName>
</protein>